<dbReference type="EC" id="3.5.4.4" evidence="3"/>
<dbReference type="STRING" id="1004.SAMN05661012_03228"/>
<sequence length="479" mass="54017">MRKYFWLLFATMAFTELPKQYRNTEEVNNYFEKIRNNPPLLTAFFTAMPKGADLHHHYSGAVYGETYWEILMESNGWINPHTLDVDTAGALHKAPWKHLAEIGSDSLKQAYLRKISVKDYTALAGPSDQHFFATFSGFSAPASYGMIRGLQEFKQRAIAENVSYIETIMGVPDTAIRLPEAGAWEKSLSGARLSDSTAVTATLEKVYTALIKNGIANAAKTCCRKQDLLHQRAAVDDSLFMLRYQLSANRNAAPLSVYRKLLIAFQAASMDSLIVGVNLVAPEDGSISMRDYSLHMLMIKHLHHYYPHVKYSLHAGELAQGMVRPELLRYHISQAVLVAGAQRIGHGVDIAHEAQCLQLLDSMALRKVAVEINLSSNEFILHVKNEQHPLMLYYTYQVPVVISTDDPAVLRTDLTEQYVLLATRYPSLSYTQIKAIVRNSIVYSFLQPALKERKLQQLDHAFNQFENEIQAHLDSALHD</sequence>
<reference evidence="8" key="1">
    <citation type="submission" date="2016-11" db="EMBL/GenBank/DDBJ databases">
        <authorList>
            <person name="Jaros S."/>
            <person name="Januszkiewicz K."/>
            <person name="Wedrychowicz H."/>
        </authorList>
    </citation>
    <scope>NUCLEOTIDE SEQUENCE [LARGE SCALE GENOMIC DNA]</scope>
    <source>
        <strain evidence="8">DSM 784</strain>
    </source>
</reference>
<evidence type="ECO:0000256" key="5">
    <source>
        <dbReference type="ARBA" id="ARBA00022801"/>
    </source>
</evidence>
<dbReference type="GO" id="GO:0043103">
    <property type="term" value="P:hypoxanthine salvage"/>
    <property type="evidence" value="ECO:0007669"/>
    <property type="project" value="TreeGrafter"/>
</dbReference>
<evidence type="ECO:0000259" key="7">
    <source>
        <dbReference type="Pfam" id="PF00962"/>
    </source>
</evidence>
<dbReference type="Gene3D" id="3.20.20.140">
    <property type="entry name" value="Metal-dependent hydrolases"/>
    <property type="match status" value="1"/>
</dbReference>
<dbReference type="Pfam" id="PF00962">
    <property type="entry name" value="A_deaminase"/>
    <property type="match status" value="1"/>
</dbReference>
<dbReference type="Proteomes" id="UP000183788">
    <property type="component" value="Unassembled WGS sequence"/>
</dbReference>
<dbReference type="EMBL" id="FPIZ01000009">
    <property type="protein sequence ID" value="SFW64970.1"/>
    <property type="molecule type" value="Genomic_DNA"/>
</dbReference>
<dbReference type="GO" id="GO:0005829">
    <property type="term" value="C:cytosol"/>
    <property type="evidence" value="ECO:0007669"/>
    <property type="project" value="TreeGrafter"/>
</dbReference>
<keyword evidence="11" id="KW-1185">Reference proteome</keyword>
<dbReference type="PANTHER" id="PTHR11409">
    <property type="entry name" value="ADENOSINE DEAMINASE"/>
    <property type="match status" value="1"/>
</dbReference>
<dbReference type="InterPro" id="IPR001365">
    <property type="entry name" value="A_deaminase_dom"/>
</dbReference>
<evidence type="ECO:0000256" key="3">
    <source>
        <dbReference type="ARBA" id="ARBA00012784"/>
    </source>
</evidence>
<comment type="similarity">
    <text evidence="2">Belongs to the metallo-dependent hydrolases superfamily. Adenosine and AMP deaminases family.</text>
</comment>
<dbReference type="GO" id="GO:0004000">
    <property type="term" value="F:adenosine deaminase activity"/>
    <property type="evidence" value="ECO:0007669"/>
    <property type="project" value="TreeGrafter"/>
</dbReference>
<evidence type="ECO:0000313" key="11">
    <source>
        <dbReference type="Proteomes" id="UP001326715"/>
    </source>
</evidence>
<dbReference type="GO" id="GO:0006154">
    <property type="term" value="P:adenosine catabolic process"/>
    <property type="evidence" value="ECO:0007669"/>
    <property type="project" value="TreeGrafter"/>
</dbReference>
<proteinExistence type="inferred from homology"/>
<keyword evidence="5" id="KW-0378">Hydrolase</keyword>
<accession>A0A1K1QYF1</accession>
<dbReference type="EMBL" id="CP140154">
    <property type="protein sequence ID" value="WQG92340.1"/>
    <property type="molecule type" value="Genomic_DNA"/>
</dbReference>
<dbReference type="InterPro" id="IPR006330">
    <property type="entry name" value="Ado/ade_deaminase"/>
</dbReference>
<dbReference type="GO" id="GO:0046103">
    <property type="term" value="P:inosine biosynthetic process"/>
    <property type="evidence" value="ECO:0007669"/>
    <property type="project" value="TreeGrafter"/>
</dbReference>
<dbReference type="SUPFAM" id="SSF51556">
    <property type="entry name" value="Metallo-dependent hydrolases"/>
    <property type="match status" value="1"/>
</dbReference>
<dbReference type="RefSeq" id="WP_177318614.1">
    <property type="nucleotide sequence ID" value="NZ_CP139972.1"/>
</dbReference>
<evidence type="ECO:0000313" key="8">
    <source>
        <dbReference type="EMBL" id="SFW64970.1"/>
    </source>
</evidence>
<protein>
    <recommendedName>
        <fullName evidence="3">adenosine deaminase</fullName>
        <ecNumber evidence="3">3.5.4.4</ecNumber>
    </recommendedName>
</protein>
<evidence type="ECO:0000256" key="1">
    <source>
        <dbReference type="ARBA" id="ARBA00001947"/>
    </source>
</evidence>
<keyword evidence="4" id="KW-0479">Metal-binding</keyword>
<organism evidence="8 10">
    <name type="scientific">Chitinophaga sancti</name>
    <dbReference type="NCBI Taxonomy" id="1004"/>
    <lineage>
        <taxon>Bacteria</taxon>
        <taxon>Pseudomonadati</taxon>
        <taxon>Bacteroidota</taxon>
        <taxon>Chitinophagia</taxon>
        <taxon>Chitinophagales</taxon>
        <taxon>Chitinophagaceae</taxon>
        <taxon>Chitinophaga</taxon>
    </lineage>
</organism>
<gene>
    <name evidence="8" type="ORF">SAMN05661012_03228</name>
    <name evidence="9" type="ORF">SR876_12565</name>
</gene>
<dbReference type="InterPro" id="IPR032466">
    <property type="entry name" value="Metal_Hydrolase"/>
</dbReference>
<evidence type="ECO:0000313" key="10">
    <source>
        <dbReference type="Proteomes" id="UP000183788"/>
    </source>
</evidence>
<reference evidence="9 11" key="2">
    <citation type="submission" date="2023-11" db="EMBL/GenBank/DDBJ databases">
        <title>MicrobeMod: A computational toolkit for identifying prokaryotic methylation and restriction-modification with nanopore sequencing.</title>
        <authorList>
            <person name="Crits-Christoph A."/>
            <person name="Kang S.C."/>
            <person name="Lee H."/>
            <person name="Ostrov N."/>
        </authorList>
    </citation>
    <scope>NUCLEOTIDE SEQUENCE [LARGE SCALE GENOMIC DNA]</scope>
    <source>
        <strain evidence="9 11">ATCC 23090</strain>
    </source>
</reference>
<evidence type="ECO:0000313" key="9">
    <source>
        <dbReference type="EMBL" id="WQG92340.1"/>
    </source>
</evidence>
<comment type="cofactor">
    <cofactor evidence="1">
        <name>Zn(2+)</name>
        <dbReference type="ChEBI" id="CHEBI:29105"/>
    </cofactor>
</comment>
<dbReference type="PANTHER" id="PTHR11409:SF43">
    <property type="entry name" value="ADENOSINE DEAMINASE"/>
    <property type="match status" value="1"/>
</dbReference>
<evidence type="ECO:0000256" key="4">
    <source>
        <dbReference type="ARBA" id="ARBA00022723"/>
    </source>
</evidence>
<dbReference type="AlphaFoldDB" id="A0A1K1QYF1"/>
<dbReference type="Proteomes" id="UP001326715">
    <property type="component" value="Chromosome"/>
</dbReference>
<keyword evidence="6" id="KW-0862">Zinc</keyword>
<name>A0A1K1QYF1_9BACT</name>
<evidence type="ECO:0000256" key="2">
    <source>
        <dbReference type="ARBA" id="ARBA00006676"/>
    </source>
</evidence>
<feature type="domain" description="Adenosine deaminase" evidence="7">
    <location>
        <begin position="267"/>
        <end position="458"/>
    </location>
</feature>
<evidence type="ECO:0000256" key="6">
    <source>
        <dbReference type="ARBA" id="ARBA00022833"/>
    </source>
</evidence>
<dbReference type="GO" id="GO:0046872">
    <property type="term" value="F:metal ion binding"/>
    <property type="evidence" value="ECO:0007669"/>
    <property type="project" value="UniProtKB-KW"/>
</dbReference>